<feature type="compositionally biased region" description="Basic and acidic residues" evidence="1">
    <location>
        <begin position="421"/>
        <end position="431"/>
    </location>
</feature>
<feature type="region of interest" description="Disordered" evidence="1">
    <location>
        <begin position="222"/>
        <end position="256"/>
    </location>
</feature>
<dbReference type="Proteomes" id="UP001530377">
    <property type="component" value="Unassembled WGS sequence"/>
</dbReference>
<dbReference type="EMBL" id="JALLPB020000617">
    <property type="protein sequence ID" value="KAL3807551.1"/>
    <property type="molecule type" value="Genomic_DNA"/>
</dbReference>
<feature type="compositionally biased region" description="Low complexity" evidence="1">
    <location>
        <begin position="1"/>
        <end position="17"/>
    </location>
</feature>
<dbReference type="AlphaFoldDB" id="A0ABD3RBL4"/>
<feature type="compositionally biased region" description="Basic and acidic residues" evidence="1">
    <location>
        <begin position="244"/>
        <end position="255"/>
    </location>
</feature>
<comment type="caution">
    <text evidence="2">The sequence shown here is derived from an EMBL/GenBank/DDBJ whole genome shotgun (WGS) entry which is preliminary data.</text>
</comment>
<feature type="compositionally biased region" description="Basic and acidic residues" evidence="1">
    <location>
        <begin position="443"/>
        <end position="455"/>
    </location>
</feature>
<gene>
    <name evidence="2" type="ORF">ACHAXA_001135</name>
</gene>
<accession>A0ABD3RBL4</accession>
<evidence type="ECO:0000256" key="1">
    <source>
        <dbReference type="SAM" id="MobiDB-lite"/>
    </source>
</evidence>
<feature type="region of interest" description="Disordered" evidence="1">
    <location>
        <begin position="1"/>
        <end position="22"/>
    </location>
</feature>
<reference evidence="2 3" key="1">
    <citation type="submission" date="2024-10" db="EMBL/GenBank/DDBJ databases">
        <title>Updated reference genomes for cyclostephanoid diatoms.</title>
        <authorList>
            <person name="Roberts W.R."/>
            <person name="Alverson A.J."/>
        </authorList>
    </citation>
    <scope>NUCLEOTIDE SEQUENCE [LARGE SCALE GENOMIC DNA]</scope>
    <source>
        <strain evidence="2 3">AJA228-03</strain>
    </source>
</reference>
<feature type="region of interest" description="Disordered" evidence="1">
    <location>
        <begin position="419"/>
        <end position="455"/>
    </location>
</feature>
<evidence type="ECO:0000313" key="3">
    <source>
        <dbReference type="Proteomes" id="UP001530377"/>
    </source>
</evidence>
<evidence type="ECO:0000313" key="2">
    <source>
        <dbReference type="EMBL" id="KAL3807551.1"/>
    </source>
</evidence>
<protein>
    <submittedName>
        <fullName evidence="2">Uncharacterized protein</fullName>
    </submittedName>
</protein>
<organism evidence="2 3">
    <name type="scientific">Cyclostephanos tholiformis</name>
    <dbReference type="NCBI Taxonomy" id="382380"/>
    <lineage>
        <taxon>Eukaryota</taxon>
        <taxon>Sar</taxon>
        <taxon>Stramenopiles</taxon>
        <taxon>Ochrophyta</taxon>
        <taxon>Bacillariophyta</taxon>
        <taxon>Coscinodiscophyceae</taxon>
        <taxon>Thalassiosirophycidae</taxon>
        <taxon>Stephanodiscales</taxon>
        <taxon>Stephanodiscaceae</taxon>
        <taxon>Cyclostephanos</taxon>
    </lineage>
</organism>
<name>A0ABD3RBL4_9STRA</name>
<sequence>MATSATTNATSTSAITTPRVSHSFHRGDPLDIPLIDQHLLTQILLPRVVSAIRYKFPQVHLDWTTGSGPNGHHQGEALIGGNYNSLLWKRILEGILRTCLILGSCRRIISYSARRRRLNSIGGGKSNNNDGNPRAINREVYLATPGMQSCGTSVRSTDRSDGGGGIIQQYGKVMMLILATVIVPSCYEELRIRRERQLDERDQRLRMEEIRRELRSSMLNSASVTSSTAYPAHDTAGDQNVTRRQQESTSIERQRHQQHVQLLLNQRSRERKSLVSSLIVDAILGMGEVLCPPLQLFNYVMYLWGMSSTPDLGMRVAGWEYCRDPSSSAFISFSDGGDNNNNMISYDNYGDVVEHQQPHRRSFHQRHANFQYGYRRLLVEEALRAASMILPPRAHNAGSTGGAVSNAVVTVDTPHRANRTINERHGDEWRRPITRGSVEEGGEEHNSRNSEVRSR</sequence>
<proteinExistence type="predicted"/>
<keyword evidence="3" id="KW-1185">Reference proteome</keyword>